<dbReference type="EMBL" id="MIPT01000001">
    <property type="protein sequence ID" value="OHT21591.1"/>
    <property type="molecule type" value="Genomic_DNA"/>
</dbReference>
<dbReference type="Proteomes" id="UP000179467">
    <property type="component" value="Unassembled WGS sequence"/>
</dbReference>
<proteinExistence type="predicted"/>
<protein>
    <recommendedName>
        <fullName evidence="1">TniQ domain-containing protein</fullName>
    </recommendedName>
</protein>
<gene>
    <name evidence="2" type="ORF">BHE75_03602</name>
</gene>
<organism evidence="2 3">
    <name type="scientific">Edaphosphingomonas haloaromaticamans</name>
    <dbReference type="NCBI Taxonomy" id="653954"/>
    <lineage>
        <taxon>Bacteria</taxon>
        <taxon>Pseudomonadati</taxon>
        <taxon>Pseudomonadota</taxon>
        <taxon>Alphaproteobacteria</taxon>
        <taxon>Sphingomonadales</taxon>
        <taxon>Rhizorhabdaceae</taxon>
        <taxon>Edaphosphingomonas</taxon>
    </lineage>
</organism>
<reference evidence="2 3" key="1">
    <citation type="submission" date="2016-09" db="EMBL/GenBank/DDBJ databases">
        <title>Metabolic pathway, cell adaptation mechanisms and a novel monoxygenase revealed through proteogenomic-transcription analysis of a Sphingomonas haloaromaticamans strain degrading the fungicide ortho-phenylphenol.</title>
        <authorList>
            <person name="Perruchon C."/>
            <person name="Papadopoulou E.S."/>
            <person name="Rousidou C."/>
            <person name="Vasileiadis S."/>
            <person name="Tanou G."/>
            <person name="Amoutzias G."/>
            <person name="Molassiotis A."/>
            <person name="Karpouzas D.G."/>
        </authorList>
    </citation>
    <scope>NUCLEOTIDE SEQUENCE [LARGE SCALE GENOMIC DNA]</scope>
    <source>
        <strain evidence="2 3">P3</strain>
    </source>
</reference>
<dbReference type="Pfam" id="PF06527">
    <property type="entry name" value="TniQ"/>
    <property type="match status" value="1"/>
</dbReference>
<keyword evidence="3" id="KW-1185">Reference proteome</keyword>
<evidence type="ECO:0000259" key="1">
    <source>
        <dbReference type="Pfam" id="PF06527"/>
    </source>
</evidence>
<name>A0A1S1HJF4_9SPHN</name>
<feature type="domain" description="TniQ" evidence="1">
    <location>
        <begin position="19"/>
        <end position="157"/>
    </location>
</feature>
<comment type="caution">
    <text evidence="2">The sequence shown here is derived from an EMBL/GenBank/DDBJ whole genome shotgun (WGS) entry which is preliminary data.</text>
</comment>
<accession>A0A1S1HJF4</accession>
<evidence type="ECO:0000313" key="2">
    <source>
        <dbReference type="EMBL" id="OHT21591.1"/>
    </source>
</evidence>
<dbReference type="InterPro" id="IPR009492">
    <property type="entry name" value="TniQ"/>
</dbReference>
<evidence type="ECO:0000313" key="3">
    <source>
        <dbReference type="Proteomes" id="UP000179467"/>
    </source>
</evidence>
<dbReference type="AlphaFoldDB" id="A0A1S1HJF4"/>
<dbReference type="OrthoDB" id="6917259at2"/>
<sequence length="429" mass="48900">MLYEVTPVTRPPPRVVPLPIMVDPMEGEALISWCHRLAARLGLRLHQTARMLGVDTSDPAWWHRPGPEVLLAISRRTGVGMKRLRAMTFLDWKGLSSQRNPGHIVGRWSRDLVRPRADCSPHCVACPQCLVDDREPWVRLDWLTGWASLCPVHGTVLIERCRKCHAPLRMPTLEVNYTPTLGTCHKCGARHCDAPLTIAHPPVLELQEKMLRAMREGKARFPGLRTCAWSTMVALVAQISWTLWQSRDGRRRLVLFVRIAQELGLPPTQSGSGSRAYELMLILVWMLRKPSERWSVILGVKPDTEQASEVVMRLPMRQRTRLLNILSVDATVRRQAYMRTLSDPLCQTDCYPDSDTLQRHGAVATSEPIYRKLLAIARCREGASVEAIVDESNHRRHRVDRWWHKYRPETEHKAIAESASPSRNPLAKV</sequence>